<dbReference type="VEuPathDB" id="VectorBase:SSCA004790"/>
<dbReference type="InterPro" id="IPR001494">
    <property type="entry name" value="Importin-beta_N"/>
</dbReference>
<dbReference type="Proteomes" id="UP000070412">
    <property type="component" value="Unassembled WGS sequence"/>
</dbReference>
<protein>
    <submittedName>
        <fullName evidence="7 8">Exportin-1</fullName>
    </submittedName>
</protein>
<reference evidence="8 11" key="1">
    <citation type="journal article" date="2015" name="Parasit. Vectors">
        <title>Draft genome of the scabies mite.</title>
        <authorList>
            <person name="Rider S.D.Jr."/>
            <person name="Morgan M.S."/>
            <person name="Arlian L.G."/>
        </authorList>
    </citation>
    <scope>NUCLEOTIDE SEQUENCE [LARGE SCALE GENOMIC DNA]</scope>
    <source>
        <strain evidence="8">Arlian Lab</strain>
    </source>
</reference>
<sequence>MESMDSSAMFCPPAQVTGQINGTNHLSINHSINNNVPGNFDVINSQCVEKLLDFKIAFDVPLLERVVECFYSTQGETQKKAQEILTKFKENSNSWTRVDTILEYSKNKETKYFALQILEILIKTRWKALPENQCENIKKVIVALIIKTSTNAATLEADKVYLNKLNMILVQILKQDWPQKWPNFISDICASSKKNESLCINNMVILKLLSEELFDFSTGQFTQVKSKHLKNTMCTHFCDVFNLCQYILEDSRNEKLIYCTLETLLKFLNWIPIGYIFQTGLINALIFKFFPYETFRNITLECLTEIANIDVNQYDDVYRFMFQSFMTELSKLLPNPERLKSLYATGMEENQNFVQNLAMFLSSILKKRGQLFENDSNREQLLLAVYFLIKISEVEDVEVFKICLEYWGPLTEQLYKECPLDDRVVESYSIPMRRVIYEEMLSKLRYIMIGRMAKPEEVLVVENDQGEVVREFMKDTDSIQLYNNMRETLVYLTHLNSQDTENIMNEKLKKQVDGSEWSWKNLNTLCWAIGSISGAMLEEEERKFLVTVIKELLGLCEQKRGKDNKAIIASNIMYVVGQYPRFLRAYWKFLKTVINKLFEFMHEKHDGVQDMACDTFIKIANKCRRHFIITQIGEVHPFIDEILENMATVINLLEPHQIHTFYEAVGYMISAQTDETIQEELIKKYMSLPNQVWNEIIQKANIDVNILIDHGTIKQLDNIIKTNYHACKALGHNYLIQLKCIYMDMLGFYEVMSKKITEAISKNGEVFMKQPLIRSMCGLKKEILKLINEWVYHSTDHEVVLQSFVPKLFDVILLDYKNCEVASAREPEVLSTTATVVKKLMHNITPQIPIILDSVFECTLEMINKDFEEYPEHRTNLYMFLQEVVTYCFPALLQILPNQFKLILDSIIWAIKHTMRNVAETGMKILLTLLENITKNPQQEIINGFYQTYYRDILHHMFAVATDSSHASGIFMQSKILAFMFEIIDTNRITVPLDPEAQRDGMSNIDFVKEYVRNLLKSAFGHLTDIQMQVVISGFFALHQDAQAFKEHLRDFLVQINEHSGGNSADLFLEERMAELELKAREKRARQLLVPGIINPYDIPDAMDDN</sequence>
<dbReference type="Pfam" id="PF03810">
    <property type="entry name" value="IBN_N"/>
    <property type="match status" value="1"/>
</dbReference>
<dbReference type="SMART" id="SM00913">
    <property type="entry name" value="IBN_N"/>
    <property type="match status" value="1"/>
</dbReference>
<dbReference type="AlphaFoldDB" id="A0A132A871"/>
<dbReference type="GO" id="GO:0005737">
    <property type="term" value="C:cytoplasm"/>
    <property type="evidence" value="ECO:0007669"/>
    <property type="project" value="TreeGrafter"/>
</dbReference>
<evidence type="ECO:0000313" key="7">
    <source>
        <dbReference type="EMBL" id="KAF7488110.1"/>
    </source>
</evidence>
<dbReference type="OrthoDB" id="27218at2759"/>
<keyword evidence="4" id="KW-0653">Protein transport</keyword>
<dbReference type="GO" id="GO:0031267">
    <property type="term" value="F:small GTPase binding"/>
    <property type="evidence" value="ECO:0007669"/>
    <property type="project" value="InterPro"/>
</dbReference>
<evidence type="ECO:0000313" key="9">
    <source>
        <dbReference type="EnsemblMetazoa" id="KAF7488110.1"/>
    </source>
</evidence>
<dbReference type="EnsemblMetazoa" id="SSS_5322s_mrna">
    <property type="protein sequence ID" value="KAF7488110.1"/>
    <property type="gene ID" value="SSS_5322"/>
</dbReference>
<evidence type="ECO:0000256" key="4">
    <source>
        <dbReference type="ARBA" id="ARBA00022927"/>
    </source>
</evidence>
<comment type="subcellular location">
    <subcellularLocation>
        <location evidence="1">Nucleus</location>
    </subcellularLocation>
</comment>
<dbReference type="Pfam" id="PF08389">
    <property type="entry name" value="Xpo1"/>
    <property type="match status" value="1"/>
</dbReference>
<dbReference type="GO" id="GO:0005634">
    <property type="term" value="C:nucleus"/>
    <property type="evidence" value="ECO:0007669"/>
    <property type="project" value="UniProtKB-SubCell"/>
</dbReference>
<accession>A0A132A871</accession>
<evidence type="ECO:0000256" key="1">
    <source>
        <dbReference type="ARBA" id="ARBA00004123"/>
    </source>
</evidence>
<dbReference type="InterPro" id="IPR011989">
    <property type="entry name" value="ARM-like"/>
</dbReference>
<dbReference type="Pfam" id="PF08767">
    <property type="entry name" value="CRM1_C"/>
    <property type="match status" value="1"/>
</dbReference>
<proteinExistence type="inferred from homology"/>
<feature type="domain" description="Importin N-terminal" evidence="6">
    <location>
        <begin position="81"/>
        <end position="147"/>
    </location>
</feature>
<dbReference type="GO" id="GO:0005049">
    <property type="term" value="F:nuclear export signal receptor activity"/>
    <property type="evidence" value="ECO:0007669"/>
    <property type="project" value="InterPro"/>
</dbReference>
<dbReference type="Pfam" id="PF18784">
    <property type="entry name" value="CRM1_repeat_2"/>
    <property type="match status" value="1"/>
</dbReference>
<dbReference type="InterPro" id="IPR041235">
    <property type="entry name" value="Exp1_repeat_2"/>
</dbReference>
<evidence type="ECO:0000313" key="10">
    <source>
        <dbReference type="Proteomes" id="UP000070412"/>
    </source>
</evidence>
<evidence type="ECO:0000259" key="6">
    <source>
        <dbReference type="PROSITE" id="PS50166"/>
    </source>
</evidence>
<dbReference type="GO" id="GO:0006611">
    <property type="term" value="P:protein export from nucleus"/>
    <property type="evidence" value="ECO:0007669"/>
    <property type="project" value="InterPro"/>
</dbReference>
<keyword evidence="3" id="KW-0813">Transport</keyword>
<evidence type="ECO:0000313" key="8">
    <source>
        <dbReference type="EMBL" id="KPM07117.1"/>
    </source>
</evidence>
<evidence type="ECO:0000256" key="5">
    <source>
        <dbReference type="ARBA" id="ARBA00023242"/>
    </source>
</evidence>
<dbReference type="PANTHER" id="PTHR11223">
    <property type="entry name" value="EXPORTIN 1/5"/>
    <property type="match status" value="1"/>
</dbReference>
<dbReference type="InterPro" id="IPR016024">
    <property type="entry name" value="ARM-type_fold"/>
</dbReference>
<dbReference type="OMA" id="WAFKHNN"/>
<evidence type="ECO:0000313" key="11">
    <source>
        <dbReference type="Proteomes" id="UP000616769"/>
    </source>
</evidence>
<dbReference type="FunFam" id="1.25.10.10:FF:000022">
    <property type="entry name" value="protein EXPORTIN 1A"/>
    <property type="match status" value="1"/>
</dbReference>
<dbReference type="SMART" id="SM01102">
    <property type="entry name" value="CRM1_C"/>
    <property type="match status" value="1"/>
</dbReference>
<name>A0A132A871_SARSC</name>
<dbReference type="InterPro" id="IPR013598">
    <property type="entry name" value="Exportin-1/Importin-b-like"/>
</dbReference>
<dbReference type="EMBL" id="WVUK01000066">
    <property type="protein sequence ID" value="KAF7488110.1"/>
    <property type="molecule type" value="Genomic_DNA"/>
</dbReference>
<dbReference type="InterPro" id="IPR014877">
    <property type="entry name" value="XPO1_C_dom"/>
</dbReference>
<dbReference type="PANTHER" id="PTHR11223:SF2">
    <property type="entry name" value="EXPORTIN-1"/>
    <property type="match status" value="1"/>
</dbReference>
<dbReference type="Pfam" id="PF18777">
    <property type="entry name" value="CRM1_repeat"/>
    <property type="match status" value="1"/>
</dbReference>
<evidence type="ECO:0000256" key="2">
    <source>
        <dbReference type="ARBA" id="ARBA00009466"/>
    </source>
</evidence>
<dbReference type="Proteomes" id="UP000616769">
    <property type="component" value="Unassembled WGS sequence"/>
</dbReference>
<dbReference type="EMBL" id="JXLN01011333">
    <property type="protein sequence ID" value="KPM07117.1"/>
    <property type="molecule type" value="Genomic_DNA"/>
</dbReference>
<dbReference type="Gene3D" id="1.25.10.10">
    <property type="entry name" value="Leucine-rich Repeat Variant"/>
    <property type="match status" value="1"/>
</dbReference>
<keyword evidence="5" id="KW-0539">Nucleus</keyword>
<reference evidence="9" key="4">
    <citation type="submission" date="2022-06" db="UniProtKB">
        <authorList>
            <consortium name="EnsemblMetazoa"/>
        </authorList>
    </citation>
    <scope>IDENTIFICATION</scope>
</reference>
<reference evidence="7" key="3">
    <citation type="submission" date="2020-01" db="EMBL/GenBank/DDBJ databases">
        <authorList>
            <person name="Korhonen P.K.K."/>
            <person name="Guangxu M.G."/>
            <person name="Wang T.W."/>
            <person name="Stroehlein A.J.S."/>
            <person name="Young N.D."/>
            <person name="Ang C.-S.A."/>
            <person name="Fernando D.W.F."/>
            <person name="Lu H.L."/>
            <person name="Taylor S.T."/>
            <person name="Ehtesham M.E.M."/>
            <person name="Najaraj S.H.N."/>
            <person name="Harsha G.H.G."/>
            <person name="Madugundu A.M."/>
            <person name="Renuse S.R."/>
            <person name="Holt D.H."/>
            <person name="Pandey A.P."/>
            <person name="Papenfuss A.P."/>
            <person name="Gasser R.B.G."/>
            <person name="Fischer K.F."/>
        </authorList>
    </citation>
    <scope>NUCLEOTIDE SEQUENCE</scope>
    <source>
        <strain evidence="7">SSS_KF_BRIS2020</strain>
    </source>
</reference>
<evidence type="ECO:0000256" key="3">
    <source>
        <dbReference type="ARBA" id="ARBA00022448"/>
    </source>
</evidence>
<dbReference type="PROSITE" id="PS50166">
    <property type="entry name" value="IMPORTIN_B_NT"/>
    <property type="match status" value="1"/>
</dbReference>
<dbReference type="GO" id="GO:0000056">
    <property type="term" value="P:ribosomal small subunit export from nucleus"/>
    <property type="evidence" value="ECO:0007669"/>
    <property type="project" value="TreeGrafter"/>
</dbReference>
<dbReference type="GO" id="GO:0000055">
    <property type="term" value="P:ribosomal large subunit export from nucleus"/>
    <property type="evidence" value="ECO:0007669"/>
    <property type="project" value="TreeGrafter"/>
</dbReference>
<dbReference type="InterPro" id="IPR041123">
    <property type="entry name" value="CRM1_repeat"/>
</dbReference>
<reference evidence="10" key="2">
    <citation type="journal article" date="2020" name="PLoS Negl. Trop. Dis.">
        <title>High-quality nuclear genome for Sarcoptes scabiei-A critical resource for a neglected parasite.</title>
        <authorList>
            <person name="Korhonen P.K."/>
            <person name="Gasser R.B."/>
            <person name="Ma G."/>
            <person name="Wang T."/>
            <person name="Stroehlein A.J."/>
            <person name="Young N.D."/>
            <person name="Ang C.S."/>
            <person name="Fernando D.D."/>
            <person name="Lu H.C."/>
            <person name="Taylor S."/>
            <person name="Reynolds S.L."/>
            <person name="Mofiz E."/>
            <person name="Najaraj S.H."/>
            <person name="Gowda H."/>
            <person name="Madugundu A."/>
            <person name="Renuse S."/>
            <person name="Holt D."/>
            <person name="Pandey A."/>
            <person name="Papenfuss A.T."/>
            <person name="Fischer K."/>
        </authorList>
    </citation>
    <scope>NUCLEOTIDE SEQUENCE [LARGE SCALE GENOMIC DNA]</scope>
</reference>
<dbReference type="InterPro" id="IPR045065">
    <property type="entry name" value="XPO1/5"/>
</dbReference>
<comment type="similarity">
    <text evidence="2">Belongs to the exportin family.</text>
</comment>
<gene>
    <name evidence="8" type="ORF">QR98_0056020</name>
    <name evidence="7" type="ORF">SSS_5322</name>
</gene>
<keyword evidence="10" id="KW-1185">Reference proteome</keyword>
<dbReference type="SUPFAM" id="SSF48371">
    <property type="entry name" value="ARM repeat"/>
    <property type="match status" value="1"/>
</dbReference>
<dbReference type="Pfam" id="PF18787">
    <property type="entry name" value="CRM1_repeat_3"/>
    <property type="match status" value="1"/>
</dbReference>
<dbReference type="InterPro" id="IPR040485">
    <property type="entry name" value="XPO1_repeat_3"/>
</dbReference>
<organism evidence="8 11">
    <name type="scientific">Sarcoptes scabiei</name>
    <name type="common">Itch mite</name>
    <name type="synonym">Acarus scabiei</name>
    <dbReference type="NCBI Taxonomy" id="52283"/>
    <lineage>
        <taxon>Eukaryota</taxon>
        <taxon>Metazoa</taxon>
        <taxon>Ecdysozoa</taxon>
        <taxon>Arthropoda</taxon>
        <taxon>Chelicerata</taxon>
        <taxon>Arachnida</taxon>
        <taxon>Acari</taxon>
        <taxon>Acariformes</taxon>
        <taxon>Sarcoptiformes</taxon>
        <taxon>Astigmata</taxon>
        <taxon>Psoroptidia</taxon>
        <taxon>Sarcoptoidea</taxon>
        <taxon>Sarcoptidae</taxon>
        <taxon>Sarcoptinae</taxon>
        <taxon>Sarcoptes</taxon>
    </lineage>
</organism>